<dbReference type="InterPro" id="IPR038488">
    <property type="entry name" value="Integrase_DNA-bd_sf"/>
</dbReference>
<evidence type="ECO:0000256" key="3">
    <source>
        <dbReference type="ARBA" id="ARBA00023125"/>
    </source>
</evidence>
<keyword evidence="7" id="KW-1185">Reference proteome</keyword>
<dbReference type="PANTHER" id="PTHR30629">
    <property type="entry name" value="PROPHAGE INTEGRASE"/>
    <property type="match status" value="1"/>
</dbReference>
<protein>
    <submittedName>
        <fullName evidence="6">Site-specific integrase</fullName>
    </submittedName>
</protein>
<reference evidence="6 7" key="1">
    <citation type="submission" date="2023-01" db="EMBL/GenBank/DDBJ databases">
        <authorList>
            <person name="Yoon J.-W."/>
        </authorList>
    </citation>
    <scope>NUCLEOTIDE SEQUENCE [LARGE SCALE GENOMIC DNA]</scope>
    <source>
        <strain evidence="6 7">KMU-50</strain>
    </source>
</reference>
<dbReference type="InterPro" id="IPR050808">
    <property type="entry name" value="Phage_Integrase"/>
</dbReference>
<sequence>MTGHQMSTDCQNYTDTKRTQRNVIRLTDKVVKGLLAPEKGSKVQYDDALKGFGLRVTATGKKAFILNYRVKGRERRLTIGGYPEWTVLGARKKAEELRREVDCGNDPLEIRDAALKAPTVHDLFERYVREHLPTKSERSQVDDLSMWTTKILPVLARKKLVDLTFTDCDALHRAVSKTAPVQANRMVALMRKSFNLANRWDWMQTNPAVGVRFNPEVKRERYLTHDEISRLLAVIEGRMDDTSAELIRFLLFTGCRRGEAFQAQWDQFNADLTVWTKPASTTKQRKLHRVPVSSVVTALLEARRRATTSDYVFAGKTGQPLRDVKKTWQTLCRNADLVDVRLHDLRHTFASLLASNGQTLPTIGAMLGHSQTQTTARYAHLFDDSLANAAEIVAERVQSRQPKTMSDSRLKR</sequence>
<gene>
    <name evidence="6" type="ORF">O2N63_13070</name>
</gene>
<accession>A0ABT4W3E7</accession>
<dbReference type="PANTHER" id="PTHR30629:SF2">
    <property type="entry name" value="PROPHAGE INTEGRASE INTS-RELATED"/>
    <property type="match status" value="1"/>
</dbReference>
<proteinExistence type="inferred from homology"/>
<dbReference type="CDD" id="cd00796">
    <property type="entry name" value="INT_Rci_Hp1_C"/>
    <property type="match status" value="1"/>
</dbReference>
<feature type="domain" description="Tyr recombinase" evidence="5">
    <location>
        <begin position="218"/>
        <end position="391"/>
    </location>
</feature>
<keyword evidence="4" id="KW-0233">DNA recombination</keyword>
<name>A0ABT4W3E7_9RHOB</name>
<dbReference type="PROSITE" id="PS51898">
    <property type="entry name" value="TYR_RECOMBINASE"/>
    <property type="match status" value="1"/>
</dbReference>
<dbReference type="InterPro" id="IPR011010">
    <property type="entry name" value="DNA_brk_join_enz"/>
</dbReference>
<dbReference type="Pfam" id="PF13356">
    <property type="entry name" value="Arm-DNA-bind_3"/>
    <property type="match status" value="1"/>
</dbReference>
<dbReference type="InterPro" id="IPR013762">
    <property type="entry name" value="Integrase-like_cat_sf"/>
</dbReference>
<evidence type="ECO:0000256" key="4">
    <source>
        <dbReference type="ARBA" id="ARBA00023172"/>
    </source>
</evidence>
<evidence type="ECO:0000259" key="5">
    <source>
        <dbReference type="PROSITE" id="PS51898"/>
    </source>
</evidence>
<keyword evidence="3" id="KW-0238">DNA-binding</keyword>
<dbReference type="InterPro" id="IPR002104">
    <property type="entry name" value="Integrase_catalytic"/>
</dbReference>
<evidence type="ECO:0000256" key="1">
    <source>
        <dbReference type="ARBA" id="ARBA00008857"/>
    </source>
</evidence>
<dbReference type="InterPro" id="IPR010998">
    <property type="entry name" value="Integrase_recombinase_N"/>
</dbReference>
<evidence type="ECO:0000313" key="7">
    <source>
        <dbReference type="Proteomes" id="UP001528040"/>
    </source>
</evidence>
<dbReference type="RefSeq" id="WP_271054723.1">
    <property type="nucleotide sequence ID" value="NZ_JAQIIO010000007.1"/>
</dbReference>
<comment type="caution">
    <text evidence="6">The sequence shown here is derived from an EMBL/GenBank/DDBJ whole genome shotgun (WGS) entry which is preliminary data.</text>
</comment>
<dbReference type="Proteomes" id="UP001528040">
    <property type="component" value="Unassembled WGS sequence"/>
</dbReference>
<dbReference type="Gene3D" id="1.10.443.10">
    <property type="entry name" value="Intergrase catalytic core"/>
    <property type="match status" value="1"/>
</dbReference>
<organism evidence="6 7">
    <name type="scientific">Aliiroseovarius salicola</name>
    <dbReference type="NCBI Taxonomy" id="3009082"/>
    <lineage>
        <taxon>Bacteria</taxon>
        <taxon>Pseudomonadati</taxon>
        <taxon>Pseudomonadota</taxon>
        <taxon>Alphaproteobacteria</taxon>
        <taxon>Rhodobacterales</taxon>
        <taxon>Paracoccaceae</taxon>
        <taxon>Aliiroseovarius</taxon>
    </lineage>
</organism>
<evidence type="ECO:0000256" key="2">
    <source>
        <dbReference type="ARBA" id="ARBA00022908"/>
    </source>
</evidence>
<dbReference type="InterPro" id="IPR025166">
    <property type="entry name" value="Integrase_DNA_bind_dom"/>
</dbReference>
<dbReference type="SUPFAM" id="SSF56349">
    <property type="entry name" value="DNA breaking-rejoining enzymes"/>
    <property type="match status" value="1"/>
</dbReference>
<dbReference type="Gene3D" id="3.30.160.390">
    <property type="entry name" value="Integrase, DNA-binding domain"/>
    <property type="match status" value="1"/>
</dbReference>
<keyword evidence="2" id="KW-0229">DNA integration</keyword>
<dbReference type="Pfam" id="PF00589">
    <property type="entry name" value="Phage_integrase"/>
    <property type="match status" value="1"/>
</dbReference>
<dbReference type="Gene3D" id="1.10.150.130">
    <property type="match status" value="1"/>
</dbReference>
<evidence type="ECO:0000313" key="6">
    <source>
        <dbReference type="EMBL" id="MDA5095015.1"/>
    </source>
</evidence>
<comment type="similarity">
    <text evidence="1">Belongs to the 'phage' integrase family.</text>
</comment>
<dbReference type="EMBL" id="JAQIIO010000007">
    <property type="protein sequence ID" value="MDA5095015.1"/>
    <property type="molecule type" value="Genomic_DNA"/>
</dbReference>